<dbReference type="InterPro" id="IPR005522">
    <property type="entry name" value="IPK"/>
</dbReference>
<comment type="caution">
    <text evidence="6">The sequence shown here is derived from an EMBL/GenBank/DDBJ whole genome shotgun (WGS) entry which is preliminary data.</text>
</comment>
<evidence type="ECO:0000256" key="3">
    <source>
        <dbReference type="ARBA" id="ARBA00022777"/>
    </source>
</evidence>
<dbReference type="GO" id="GO:0046854">
    <property type="term" value="P:phosphatidylinositol phosphate biosynthetic process"/>
    <property type="evidence" value="ECO:0007669"/>
    <property type="project" value="TreeGrafter"/>
</dbReference>
<evidence type="ECO:0000256" key="4">
    <source>
        <dbReference type="RuleBase" id="RU363090"/>
    </source>
</evidence>
<keyword evidence="7" id="KW-1185">Reference proteome</keyword>
<feature type="compositionally biased region" description="Acidic residues" evidence="5">
    <location>
        <begin position="242"/>
        <end position="255"/>
    </location>
</feature>
<protein>
    <recommendedName>
        <fullName evidence="4">Kinase</fullName>
        <ecNumber evidence="4">2.7.-.-</ecNumber>
    </recommendedName>
</protein>
<dbReference type="Gene3D" id="3.30.470.160">
    <property type="entry name" value="Inositol polyphosphate kinase"/>
    <property type="match status" value="1"/>
</dbReference>
<dbReference type="InterPro" id="IPR038286">
    <property type="entry name" value="IPK_sf"/>
</dbReference>
<accession>A0A9W8H4N1</accession>
<dbReference type="Proteomes" id="UP001140011">
    <property type="component" value="Unassembled WGS sequence"/>
</dbReference>
<dbReference type="SUPFAM" id="SSF56104">
    <property type="entry name" value="SAICAR synthase-like"/>
    <property type="match status" value="1"/>
</dbReference>
<dbReference type="GO" id="GO:0000824">
    <property type="term" value="F:inositol-1,4,5,6-tetrakisphosphate 3-kinase activity"/>
    <property type="evidence" value="ECO:0007669"/>
    <property type="project" value="TreeGrafter"/>
</dbReference>
<evidence type="ECO:0000313" key="6">
    <source>
        <dbReference type="EMBL" id="KAJ2756436.1"/>
    </source>
</evidence>
<dbReference type="PANTHER" id="PTHR12400">
    <property type="entry name" value="INOSITOL POLYPHOSPHATE KINASE"/>
    <property type="match status" value="1"/>
</dbReference>
<organism evidence="6 7">
    <name type="scientific">Coemansia pectinata</name>
    <dbReference type="NCBI Taxonomy" id="1052879"/>
    <lineage>
        <taxon>Eukaryota</taxon>
        <taxon>Fungi</taxon>
        <taxon>Fungi incertae sedis</taxon>
        <taxon>Zoopagomycota</taxon>
        <taxon>Kickxellomycotina</taxon>
        <taxon>Kickxellomycetes</taxon>
        <taxon>Kickxellales</taxon>
        <taxon>Kickxellaceae</taxon>
        <taxon>Coemansia</taxon>
    </lineage>
</organism>
<reference evidence="6" key="1">
    <citation type="submission" date="2022-07" db="EMBL/GenBank/DDBJ databases">
        <title>Phylogenomic reconstructions and comparative analyses of Kickxellomycotina fungi.</title>
        <authorList>
            <person name="Reynolds N.K."/>
            <person name="Stajich J.E."/>
            <person name="Barry K."/>
            <person name="Grigoriev I.V."/>
            <person name="Crous P."/>
            <person name="Smith M.E."/>
        </authorList>
    </citation>
    <scope>NUCLEOTIDE SEQUENCE</scope>
    <source>
        <strain evidence="6">BCRC 34297</strain>
    </source>
</reference>
<comment type="similarity">
    <text evidence="1 4">Belongs to the inositol phosphokinase (IPK) family.</text>
</comment>
<dbReference type="AlphaFoldDB" id="A0A9W8H4N1"/>
<dbReference type="GO" id="GO:0005737">
    <property type="term" value="C:cytoplasm"/>
    <property type="evidence" value="ECO:0007669"/>
    <property type="project" value="TreeGrafter"/>
</dbReference>
<name>A0A9W8H4N1_9FUNG</name>
<dbReference type="PANTHER" id="PTHR12400:SF103">
    <property type="entry name" value="INOSITOL POLYPHOSPHATE MULTIKINASE"/>
    <property type="match status" value="1"/>
</dbReference>
<sequence>MANHAETTTSGETQFQLLEHQVAGHGGVLRVGEGKVVAKPLIQREQQFYEASAQCAKFKAFIPGYYGTLQQQDGVAGDGSSSTADSSYICLENLTDGYEKPCILDVKIGTRIHDIDASPEKVAKMLGKAQETTTGSLGVRICGMSVQGTTGQARDWFAKLTVETIRDAFAMYFSAAESMVSAEYRRFVIRQFILEVEELAAVIRSVETRMYASSLLFVYDASRARYEQFVSGAPRDNKSDCNDNEYDEDSEEDEGRDGLLDVKAIDFAHSHWVPGQGCDELYLFGLEKLVEILRGLLVEEPAASGE</sequence>
<dbReference type="GO" id="GO:0005634">
    <property type="term" value="C:nucleus"/>
    <property type="evidence" value="ECO:0007669"/>
    <property type="project" value="TreeGrafter"/>
</dbReference>
<dbReference type="EC" id="2.7.-.-" evidence="4"/>
<dbReference type="Pfam" id="PF03770">
    <property type="entry name" value="IPK"/>
    <property type="match status" value="1"/>
</dbReference>
<dbReference type="GO" id="GO:0032958">
    <property type="term" value="P:inositol phosphate biosynthetic process"/>
    <property type="evidence" value="ECO:0007669"/>
    <property type="project" value="InterPro"/>
</dbReference>
<proteinExistence type="inferred from homology"/>
<dbReference type="GO" id="GO:0008440">
    <property type="term" value="F:inositol-1,4,5-trisphosphate 3-kinase activity"/>
    <property type="evidence" value="ECO:0007669"/>
    <property type="project" value="TreeGrafter"/>
</dbReference>
<keyword evidence="2 4" id="KW-0808">Transferase</keyword>
<evidence type="ECO:0000256" key="2">
    <source>
        <dbReference type="ARBA" id="ARBA00022679"/>
    </source>
</evidence>
<gene>
    <name evidence="6" type="ORF">GGI19_000846</name>
</gene>
<evidence type="ECO:0000256" key="5">
    <source>
        <dbReference type="SAM" id="MobiDB-lite"/>
    </source>
</evidence>
<evidence type="ECO:0000313" key="7">
    <source>
        <dbReference type="Proteomes" id="UP001140011"/>
    </source>
</evidence>
<dbReference type="OrthoDB" id="338650at2759"/>
<dbReference type="EMBL" id="JANBUH010000026">
    <property type="protein sequence ID" value="KAJ2756436.1"/>
    <property type="molecule type" value="Genomic_DNA"/>
</dbReference>
<evidence type="ECO:0000256" key="1">
    <source>
        <dbReference type="ARBA" id="ARBA00007374"/>
    </source>
</evidence>
<feature type="region of interest" description="Disordered" evidence="5">
    <location>
        <begin position="235"/>
        <end position="255"/>
    </location>
</feature>
<keyword evidence="3 4" id="KW-0418">Kinase</keyword>